<dbReference type="PANTHER" id="PTHR43591">
    <property type="entry name" value="METHYLTRANSFERASE"/>
    <property type="match status" value="1"/>
</dbReference>
<feature type="domain" description="Methyltransferase type 11" evidence="1">
    <location>
        <begin position="43"/>
        <end position="134"/>
    </location>
</feature>
<dbReference type="AlphaFoldDB" id="A0A6B0SW23"/>
<dbReference type="GO" id="GO:0032259">
    <property type="term" value="P:methylation"/>
    <property type="evidence" value="ECO:0007669"/>
    <property type="project" value="UniProtKB-KW"/>
</dbReference>
<dbReference type="CDD" id="cd02440">
    <property type="entry name" value="AdoMet_MTases"/>
    <property type="match status" value="1"/>
</dbReference>
<dbReference type="SUPFAM" id="SSF53335">
    <property type="entry name" value="S-adenosyl-L-methionine-dependent methyltransferases"/>
    <property type="match status" value="1"/>
</dbReference>
<dbReference type="Gene3D" id="3.40.50.150">
    <property type="entry name" value="Vaccinia Virus protein VP39"/>
    <property type="match status" value="1"/>
</dbReference>
<dbReference type="EMBL" id="WUUS01000002">
    <property type="protein sequence ID" value="MXR40442.1"/>
    <property type="molecule type" value="Genomic_DNA"/>
</dbReference>
<organism evidence="2 3">
    <name type="scientific">Halobaculum saliterrae</name>
    <dbReference type="NCBI Taxonomy" id="2073113"/>
    <lineage>
        <taxon>Archaea</taxon>
        <taxon>Methanobacteriati</taxon>
        <taxon>Methanobacteriota</taxon>
        <taxon>Stenosarchaea group</taxon>
        <taxon>Halobacteria</taxon>
        <taxon>Halobacteriales</taxon>
        <taxon>Haloferacaceae</taxon>
        <taxon>Halobaculum</taxon>
    </lineage>
</organism>
<gene>
    <name evidence="2" type="ORF">GRX01_03630</name>
</gene>
<comment type="caution">
    <text evidence="2">The sequence shown here is derived from an EMBL/GenBank/DDBJ whole genome shotgun (WGS) entry which is preliminary data.</text>
</comment>
<evidence type="ECO:0000259" key="1">
    <source>
        <dbReference type="Pfam" id="PF08241"/>
    </source>
</evidence>
<dbReference type="Proteomes" id="UP000437065">
    <property type="component" value="Unassembled WGS sequence"/>
</dbReference>
<proteinExistence type="predicted"/>
<evidence type="ECO:0000313" key="3">
    <source>
        <dbReference type="Proteomes" id="UP000437065"/>
    </source>
</evidence>
<dbReference type="OrthoDB" id="302307at2157"/>
<keyword evidence="2" id="KW-0489">Methyltransferase</keyword>
<accession>A0A6B0SW23</accession>
<evidence type="ECO:0000313" key="2">
    <source>
        <dbReference type="EMBL" id="MXR40442.1"/>
    </source>
</evidence>
<keyword evidence="3" id="KW-1185">Reference proteome</keyword>
<sequence>MGHHTFDADRADKLEDAQRRYRFLSAEELLWALSPDGAETVADLGSGTGFYTDDVAPAVDQVYAVDIQDAMHDYYREKGVPENVDLVTNGIDDLPLDTDSLDAAFSTMTYHEFATEQALCEISRVLRSQGTFVIVDWAASGSGNHGPPVDERYSATETASTLRQHGFTVEFEAVRPETFLITATAEIS</sequence>
<dbReference type="InterPro" id="IPR029063">
    <property type="entry name" value="SAM-dependent_MTases_sf"/>
</dbReference>
<name>A0A6B0SW23_9EURY</name>
<dbReference type="InterPro" id="IPR013216">
    <property type="entry name" value="Methyltransf_11"/>
</dbReference>
<dbReference type="RefSeq" id="WP_159663534.1">
    <property type="nucleotide sequence ID" value="NZ_WUUS01000002.1"/>
</dbReference>
<dbReference type="PANTHER" id="PTHR43591:SF110">
    <property type="entry name" value="RHODANESE DOMAIN-CONTAINING PROTEIN"/>
    <property type="match status" value="1"/>
</dbReference>
<keyword evidence="2" id="KW-0808">Transferase</keyword>
<protein>
    <submittedName>
        <fullName evidence="2">Methyltransferase domain-containing protein</fullName>
    </submittedName>
</protein>
<dbReference type="GO" id="GO:0008757">
    <property type="term" value="F:S-adenosylmethionine-dependent methyltransferase activity"/>
    <property type="evidence" value="ECO:0007669"/>
    <property type="project" value="InterPro"/>
</dbReference>
<dbReference type="Pfam" id="PF08241">
    <property type="entry name" value="Methyltransf_11"/>
    <property type="match status" value="1"/>
</dbReference>
<reference evidence="2 3" key="1">
    <citation type="submission" date="2019-12" db="EMBL/GenBank/DDBJ databases">
        <title>Isolation and characterization of three novel carbon monoxide-oxidizing members of Halobacteria from salione crusts and soils.</title>
        <authorList>
            <person name="Myers M.R."/>
            <person name="King G.M."/>
        </authorList>
    </citation>
    <scope>NUCLEOTIDE SEQUENCE [LARGE SCALE GENOMIC DNA]</scope>
    <source>
        <strain evidence="2 3">WSA2</strain>
    </source>
</reference>